<dbReference type="OrthoDB" id="10027013at2759"/>
<dbReference type="AlphaFoldDB" id="A0A0N1NY34"/>
<keyword evidence="3" id="KW-1185">Reference proteome</keyword>
<organism evidence="2 3">
    <name type="scientific">Cyphellophora attinorum</name>
    <dbReference type="NCBI Taxonomy" id="1664694"/>
    <lineage>
        <taxon>Eukaryota</taxon>
        <taxon>Fungi</taxon>
        <taxon>Dikarya</taxon>
        <taxon>Ascomycota</taxon>
        <taxon>Pezizomycotina</taxon>
        <taxon>Eurotiomycetes</taxon>
        <taxon>Chaetothyriomycetidae</taxon>
        <taxon>Chaetothyriales</taxon>
        <taxon>Cyphellophoraceae</taxon>
        <taxon>Cyphellophora</taxon>
    </lineage>
</organism>
<evidence type="ECO:0000259" key="1">
    <source>
        <dbReference type="Pfam" id="PF08241"/>
    </source>
</evidence>
<proteinExistence type="predicted"/>
<dbReference type="CDD" id="cd02440">
    <property type="entry name" value="AdoMet_MTases"/>
    <property type="match status" value="1"/>
</dbReference>
<dbReference type="InterPro" id="IPR029063">
    <property type="entry name" value="SAM-dependent_MTases_sf"/>
</dbReference>
<dbReference type="Gene3D" id="3.40.50.150">
    <property type="entry name" value="Vaccinia Virus protein VP39"/>
    <property type="match status" value="1"/>
</dbReference>
<sequence length="348" mass="38454">MATTTTPASHGREDPTFRNYSAAAAQTYLKNRRGYSENIINLVIDQHKSTGGYFDILLDVGCGPGQATRALAPHFEHVIGADPGQSMIETAKGVEGLTKSGESITYEVSGAENLSNLSALKEYSSQGQECVDLITAATAAHWFDMPRFWAQCAKILKPGGSVIIWAGSGYTCNPNTTPNAARLHDFLTKFETEILQPYELPGNRLTREFYVDLGMPWEILAKDSDTSTSTSTPLDEQTRTALQSFPESQYKRHEFNRDGYVSPGQHFFSGERRATFEQIKATLGTASPVTRWREAHREQVEKGEVEDIMDMLVRRMGEIMGEVDEGKGRDWIDSGGGLVVLVVKKMGK</sequence>
<comment type="caution">
    <text evidence="2">The sequence shown here is derived from an EMBL/GenBank/DDBJ whole genome shotgun (WGS) entry which is preliminary data.</text>
</comment>
<dbReference type="PANTHER" id="PTHR44942">
    <property type="entry name" value="METHYLTRANSF_11 DOMAIN-CONTAINING PROTEIN"/>
    <property type="match status" value="1"/>
</dbReference>
<dbReference type="PANTHER" id="PTHR44942:SF10">
    <property type="entry name" value="METHYLTRANSFERASE TYPE 11 DOMAIN-CONTAINING PROTEIN"/>
    <property type="match status" value="1"/>
</dbReference>
<evidence type="ECO:0000313" key="2">
    <source>
        <dbReference type="EMBL" id="KPI39425.1"/>
    </source>
</evidence>
<dbReference type="SUPFAM" id="SSF53335">
    <property type="entry name" value="S-adenosyl-L-methionine-dependent methyltransferases"/>
    <property type="match status" value="1"/>
</dbReference>
<gene>
    <name evidence="2" type="ORF">AB675_4960</name>
</gene>
<name>A0A0N1NY34_9EURO</name>
<dbReference type="GeneID" id="28737015"/>
<dbReference type="EMBL" id="LFJN01000015">
    <property type="protein sequence ID" value="KPI39425.1"/>
    <property type="molecule type" value="Genomic_DNA"/>
</dbReference>
<evidence type="ECO:0000313" key="3">
    <source>
        <dbReference type="Proteomes" id="UP000038010"/>
    </source>
</evidence>
<protein>
    <recommendedName>
        <fullName evidence="1">Methyltransferase type 11 domain-containing protein</fullName>
    </recommendedName>
</protein>
<dbReference type="VEuPathDB" id="FungiDB:AB675_4960"/>
<dbReference type="RefSeq" id="XP_017999388.1">
    <property type="nucleotide sequence ID" value="XM_018145135.1"/>
</dbReference>
<dbReference type="InterPro" id="IPR013216">
    <property type="entry name" value="Methyltransf_11"/>
</dbReference>
<dbReference type="GO" id="GO:0008757">
    <property type="term" value="F:S-adenosylmethionine-dependent methyltransferase activity"/>
    <property type="evidence" value="ECO:0007669"/>
    <property type="project" value="InterPro"/>
</dbReference>
<accession>A0A0N1NY34</accession>
<reference evidence="2 3" key="1">
    <citation type="submission" date="2015-06" db="EMBL/GenBank/DDBJ databases">
        <title>Draft genome of the ant-associated black yeast Phialophora attae CBS 131958.</title>
        <authorList>
            <person name="Moreno L.F."/>
            <person name="Stielow B.J."/>
            <person name="de Hoog S."/>
            <person name="Vicente V.A."/>
            <person name="Weiss V.A."/>
            <person name="de Vries M."/>
            <person name="Cruz L.M."/>
            <person name="Souza E.M."/>
        </authorList>
    </citation>
    <scope>NUCLEOTIDE SEQUENCE [LARGE SCALE GENOMIC DNA]</scope>
    <source>
        <strain evidence="2 3">CBS 131958</strain>
    </source>
</reference>
<feature type="domain" description="Methyltransferase type 11" evidence="1">
    <location>
        <begin position="58"/>
        <end position="164"/>
    </location>
</feature>
<dbReference type="STRING" id="1664694.A0A0N1NY34"/>
<dbReference type="Pfam" id="PF08241">
    <property type="entry name" value="Methyltransf_11"/>
    <property type="match status" value="1"/>
</dbReference>
<dbReference type="InterPro" id="IPR051052">
    <property type="entry name" value="Diverse_substrate_MTase"/>
</dbReference>
<dbReference type="Proteomes" id="UP000038010">
    <property type="component" value="Unassembled WGS sequence"/>
</dbReference>